<gene>
    <name evidence="2" type="ORF">K469DRAFT_695495</name>
</gene>
<reference evidence="2" key="1">
    <citation type="journal article" date="2020" name="Stud. Mycol.">
        <title>101 Dothideomycetes genomes: a test case for predicting lifestyles and emergence of pathogens.</title>
        <authorList>
            <person name="Haridas S."/>
            <person name="Albert R."/>
            <person name="Binder M."/>
            <person name="Bloem J."/>
            <person name="Labutti K."/>
            <person name="Salamov A."/>
            <person name="Andreopoulos B."/>
            <person name="Baker S."/>
            <person name="Barry K."/>
            <person name="Bills G."/>
            <person name="Bluhm B."/>
            <person name="Cannon C."/>
            <person name="Castanera R."/>
            <person name="Culley D."/>
            <person name="Daum C."/>
            <person name="Ezra D."/>
            <person name="Gonzalez J."/>
            <person name="Henrissat B."/>
            <person name="Kuo A."/>
            <person name="Liang C."/>
            <person name="Lipzen A."/>
            <person name="Lutzoni F."/>
            <person name="Magnuson J."/>
            <person name="Mondo S."/>
            <person name="Nolan M."/>
            <person name="Ohm R."/>
            <person name="Pangilinan J."/>
            <person name="Park H.-J."/>
            <person name="Ramirez L."/>
            <person name="Alfaro M."/>
            <person name="Sun H."/>
            <person name="Tritt A."/>
            <person name="Yoshinaga Y."/>
            <person name="Zwiers L.-H."/>
            <person name="Turgeon B."/>
            <person name="Goodwin S."/>
            <person name="Spatafora J."/>
            <person name="Crous P."/>
            <person name="Grigoriev I."/>
        </authorList>
    </citation>
    <scope>NUCLEOTIDE SEQUENCE</scope>
    <source>
        <strain evidence="2">CBS 207.26</strain>
    </source>
</reference>
<dbReference type="AlphaFoldDB" id="A0A6A6DH26"/>
<accession>A0A6A6DH26</accession>
<feature type="region of interest" description="Disordered" evidence="1">
    <location>
        <begin position="1"/>
        <end position="55"/>
    </location>
</feature>
<dbReference type="Proteomes" id="UP000800200">
    <property type="component" value="Unassembled WGS sequence"/>
</dbReference>
<organism evidence="2 3">
    <name type="scientific">Zopfia rhizophila CBS 207.26</name>
    <dbReference type="NCBI Taxonomy" id="1314779"/>
    <lineage>
        <taxon>Eukaryota</taxon>
        <taxon>Fungi</taxon>
        <taxon>Dikarya</taxon>
        <taxon>Ascomycota</taxon>
        <taxon>Pezizomycotina</taxon>
        <taxon>Dothideomycetes</taxon>
        <taxon>Dothideomycetes incertae sedis</taxon>
        <taxon>Zopfiaceae</taxon>
        <taxon>Zopfia</taxon>
    </lineage>
</organism>
<keyword evidence="3" id="KW-1185">Reference proteome</keyword>
<sequence length="101" mass="11435">MITRRSALRQQVERDRQLAAQLSQEEQEGQEGQGEEGMEMSDESGNEGYTKHKEYERALAQQSLLLPNGKRAINKTISPRFQALLPPPSPSSQFTEQYKAV</sequence>
<dbReference type="EMBL" id="ML994675">
    <property type="protein sequence ID" value="KAF2178455.1"/>
    <property type="molecule type" value="Genomic_DNA"/>
</dbReference>
<name>A0A6A6DH26_9PEZI</name>
<evidence type="ECO:0000256" key="1">
    <source>
        <dbReference type="SAM" id="MobiDB-lite"/>
    </source>
</evidence>
<feature type="compositionally biased region" description="Acidic residues" evidence="1">
    <location>
        <begin position="25"/>
        <end position="45"/>
    </location>
</feature>
<evidence type="ECO:0000313" key="2">
    <source>
        <dbReference type="EMBL" id="KAF2178455.1"/>
    </source>
</evidence>
<feature type="region of interest" description="Disordered" evidence="1">
    <location>
        <begin position="81"/>
        <end position="101"/>
    </location>
</feature>
<evidence type="ECO:0000313" key="3">
    <source>
        <dbReference type="Proteomes" id="UP000800200"/>
    </source>
</evidence>
<protein>
    <submittedName>
        <fullName evidence="2">Uncharacterized protein</fullName>
    </submittedName>
</protein>
<proteinExistence type="predicted"/>